<reference evidence="7 8" key="1">
    <citation type="submission" date="2016-10" db="EMBL/GenBank/DDBJ databases">
        <authorList>
            <person name="de Groot N.N."/>
        </authorList>
    </citation>
    <scope>NUCLEOTIDE SEQUENCE [LARGE SCALE GENOMIC DNA]</scope>
    <source>
        <strain evidence="7 8">APO</strain>
    </source>
</reference>
<feature type="domain" description="ABC transmembrane type-1" evidence="6">
    <location>
        <begin position="26"/>
        <end position="222"/>
    </location>
</feature>
<feature type="transmembrane region" description="Helical" evidence="5">
    <location>
        <begin position="203"/>
        <end position="225"/>
    </location>
</feature>
<feature type="transmembrane region" description="Helical" evidence="5">
    <location>
        <begin position="98"/>
        <end position="120"/>
    </location>
</feature>
<proteinExistence type="inferred from homology"/>
<dbReference type="GO" id="GO:0005886">
    <property type="term" value="C:plasma membrane"/>
    <property type="evidence" value="ECO:0007669"/>
    <property type="project" value="UniProtKB-SubCell"/>
</dbReference>
<keyword evidence="4 5" id="KW-0472">Membrane</keyword>
<dbReference type="CDD" id="cd06261">
    <property type="entry name" value="TM_PBP2"/>
    <property type="match status" value="1"/>
</dbReference>
<evidence type="ECO:0000313" key="8">
    <source>
        <dbReference type="Proteomes" id="UP000199230"/>
    </source>
</evidence>
<evidence type="ECO:0000256" key="3">
    <source>
        <dbReference type="ARBA" id="ARBA00022989"/>
    </source>
</evidence>
<dbReference type="Proteomes" id="UP000199230">
    <property type="component" value="Unassembled WGS sequence"/>
</dbReference>
<comment type="subcellular location">
    <subcellularLocation>
        <location evidence="5">Cell membrane</location>
        <topology evidence="5">Multi-pass membrane protein</topology>
    </subcellularLocation>
    <subcellularLocation>
        <location evidence="1">Membrane</location>
        <topology evidence="1">Multi-pass membrane protein</topology>
    </subcellularLocation>
</comment>
<keyword evidence="5" id="KW-0813">Transport</keyword>
<dbReference type="InterPro" id="IPR035906">
    <property type="entry name" value="MetI-like_sf"/>
</dbReference>
<keyword evidence="3 5" id="KW-1133">Transmembrane helix</keyword>
<dbReference type="InterPro" id="IPR000515">
    <property type="entry name" value="MetI-like"/>
</dbReference>
<dbReference type="STRING" id="159292.SAMN05192546_107142"/>
<dbReference type="PROSITE" id="PS50928">
    <property type="entry name" value="ABC_TM1"/>
    <property type="match status" value="1"/>
</dbReference>
<dbReference type="Gene3D" id="1.10.3720.10">
    <property type="entry name" value="MetI-like"/>
    <property type="match status" value="1"/>
</dbReference>
<organism evidence="7 8">
    <name type="scientific">Tindallia californiensis</name>
    <dbReference type="NCBI Taxonomy" id="159292"/>
    <lineage>
        <taxon>Bacteria</taxon>
        <taxon>Bacillati</taxon>
        <taxon>Bacillota</taxon>
        <taxon>Clostridia</taxon>
        <taxon>Peptostreptococcales</taxon>
        <taxon>Tindalliaceae</taxon>
        <taxon>Tindallia</taxon>
    </lineage>
</organism>
<evidence type="ECO:0000256" key="5">
    <source>
        <dbReference type="RuleBase" id="RU363032"/>
    </source>
</evidence>
<dbReference type="PANTHER" id="PTHR43632">
    <property type="entry name" value="PERMEASE COMPONENT OF TUNGSTATE ABC TRANSPORTER"/>
    <property type="match status" value="1"/>
</dbReference>
<feature type="transmembrane region" description="Helical" evidence="5">
    <location>
        <begin position="28"/>
        <end position="53"/>
    </location>
</feature>
<dbReference type="EMBL" id="FNPV01000007">
    <property type="protein sequence ID" value="SDZ05348.1"/>
    <property type="molecule type" value="Genomic_DNA"/>
</dbReference>
<dbReference type="GO" id="GO:0055085">
    <property type="term" value="P:transmembrane transport"/>
    <property type="evidence" value="ECO:0007669"/>
    <property type="project" value="InterPro"/>
</dbReference>
<feature type="transmembrane region" description="Helical" evidence="5">
    <location>
        <begin position="65"/>
        <end position="86"/>
    </location>
</feature>
<protein>
    <submittedName>
        <fullName evidence="7">Tungstate transport system permease protein</fullName>
    </submittedName>
</protein>
<accession>A0A1H3PWN5</accession>
<evidence type="ECO:0000256" key="4">
    <source>
        <dbReference type="ARBA" id="ARBA00023136"/>
    </source>
</evidence>
<dbReference type="PANTHER" id="PTHR43632:SF1">
    <property type="entry name" value="PERMEASE COMPONENT OF TUNGSTATE ABC TRANSPORTER"/>
    <property type="match status" value="1"/>
</dbReference>
<comment type="similarity">
    <text evidence="5">Belongs to the binding-protein-dependent transport system permease family.</text>
</comment>
<evidence type="ECO:0000259" key="6">
    <source>
        <dbReference type="PROSITE" id="PS50928"/>
    </source>
</evidence>
<keyword evidence="8" id="KW-1185">Reference proteome</keyword>
<dbReference type="InterPro" id="IPR049783">
    <property type="entry name" value="ABC_perm_TupB-like"/>
</dbReference>
<evidence type="ECO:0000313" key="7">
    <source>
        <dbReference type="EMBL" id="SDZ05348.1"/>
    </source>
</evidence>
<dbReference type="SUPFAM" id="SSF161098">
    <property type="entry name" value="MetI-like"/>
    <property type="match status" value="1"/>
</dbReference>
<sequence length="229" mass="25164">MENFISGFQDAFQLIITMDSEFFAIVRLSLVVSLTATLLASVFAIPFGVLLGIREFPGKWLLVRIIYTLMSMPPVVIGLVFFLLFLRAGPLGHFRLNFTPTAMIIAQFALVAPIITGVVFNGTKERGPDIQDLAKTMGASPAQTVWLLIRELRINILSAVVTGYGRAMSEVGAVMVVGGNIRGHTRIMTTTIAMLRNMGEYSLAIATGIVLLVISFAINSLLYHWQQER</sequence>
<dbReference type="OrthoDB" id="9781724at2"/>
<evidence type="ECO:0000256" key="2">
    <source>
        <dbReference type="ARBA" id="ARBA00022692"/>
    </source>
</evidence>
<dbReference type="NCBIfam" id="NF038017">
    <property type="entry name" value="ABC_perm1"/>
    <property type="match status" value="1"/>
</dbReference>
<gene>
    <name evidence="7" type="ORF">SAMN05192546_107142</name>
</gene>
<keyword evidence="2 5" id="KW-0812">Transmembrane</keyword>
<evidence type="ECO:0000256" key="1">
    <source>
        <dbReference type="ARBA" id="ARBA00004141"/>
    </source>
</evidence>
<dbReference type="Pfam" id="PF00528">
    <property type="entry name" value="BPD_transp_1"/>
    <property type="match status" value="1"/>
</dbReference>
<dbReference type="AlphaFoldDB" id="A0A1H3PWN5"/>
<name>A0A1H3PWN5_9FIRM</name>